<organism evidence="2">
    <name type="scientific">Chromera velia CCMP2878</name>
    <dbReference type="NCBI Taxonomy" id="1169474"/>
    <lineage>
        <taxon>Eukaryota</taxon>
        <taxon>Sar</taxon>
        <taxon>Alveolata</taxon>
        <taxon>Colpodellida</taxon>
        <taxon>Chromeraceae</taxon>
        <taxon>Chromera</taxon>
    </lineage>
</organism>
<protein>
    <submittedName>
        <fullName evidence="2">Uncharacterized protein</fullName>
    </submittedName>
</protein>
<accession>A0A0G4HIC1</accession>
<dbReference type="VEuPathDB" id="CryptoDB:Cvel_27770"/>
<sequence>MPPEVLNLGLEPPAFLKADEAALGEVIRRILQGFSGYVAGNAFFDWAWWMAESADDRPPLNTVGEMMAWWERNGMRIEKDTLRLMSYIVDTKSVISYSGCSSWTEFIGEARMTPPEACKHLRKVALSDDALAELTRIKDRLTGSGMSLSNKLKRVNSDIPLLFCVLRLFGRELTEDAFNLFFLKRKQEALGQESTEMLEFVDYAEGQQVIISKMLKELGRSDATQSLLKEMPPSLATSSCLGDFILSAMNTDLILNLMKKIEIEVANMIGQQISEASSSIEDTASNLGPPSATSNSNPNRPRNAKPSRNNRHVKTSPQQCYPQVPANNSQPPGKDEKTERGGEGRELTGWRDLKIGWTGNMQHRHTIQCRGGRGKV</sequence>
<feature type="region of interest" description="Disordered" evidence="1">
    <location>
        <begin position="279"/>
        <end position="349"/>
    </location>
</feature>
<reference evidence="2" key="1">
    <citation type="submission" date="2014-11" db="EMBL/GenBank/DDBJ databases">
        <authorList>
            <person name="Otto D Thomas"/>
            <person name="Naeem Raeece"/>
        </authorList>
    </citation>
    <scope>NUCLEOTIDE SEQUENCE</scope>
</reference>
<dbReference type="AlphaFoldDB" id="A0A0G4HIC1"/>
<feature type="compositionally biased region" description="Basic and acidic residues" evidence="1">
    <location>
        <begin position="333"/>
        <end position="349"/>
    </location>
</feature>
<gene>
    <name evidence="2" type="ORF">Cvel_27770</name>
</gene>
<feature type="compositionally biased region" description="Basic residues" evidence="1">
    <location>
        <begin position="302"/>
        <end position="314"/>
    </location>
</feature>
<evidence type="ECO:0000313" key="2">
    <source>
        <dbReference type="EMBL" id="CEM43781.1"/>
    </source>
</evidence>
<dbReference type="EMBL" id="CDMZ01002759">
    <property type="protein sequence ID" value="CEM43781.1"/>
    <property type="molecule type" value="Genomic_DNA"/>
</dbReference>
<name>A0A0G4HIC1_9ALVE</name>
<feature type="compositionally biased region" description="Polar residues" evidence="1">
    <location>
        <begin position="315"/>
        <end position="331"/>
    </location>
</feature>
<feature type="compositionally biased region" description="Polar residues" evidence="1">
    <location>
        <begin position="279"/>
        <end position="300"/>
    </location>
</feature>
<proteinExistence type="predicted"/>
<evidence type="ECO:0000256" key="1">
    <source>
        <dbReference type="SAM" id="MobiDB-lite"/>
    </source>
</evidence>